<dbReference type="FunFam" id="3.90.640.10:FF:000003">
    <property type="entry name" value="Molecular chaperone DnaK"/>
    <property type="match status" value="1"/>
</dbReference>
<dbReference type="GO" id="GO:0051082">
    <property type="term" value="F:unfolded protein binding"/>
    <property type="evidence" value="ECO:0007669"/>
    <property type="project" value="InterPro"/>
</dbReference>
<dbReference type="FunFam" id="2.60.34.10:FF:000014">
    <property type="entry name" value="Chaperone protein DnaK HSP70"/>
    <property type="match status" value="1"/>
</dbReference>
<dbReference type="InterPro" id="IPR013126">
    <property type="entry name" value="Hsp_70_fam"/>
</dbReference>
<dbReference type="InterPro" id="IPR018181">
    <property type="entry name" value="Heat_shock_70_CS"/>
</dbReference>
<dbReference type="FunFam" id="3.30.420.40:FF:000004">
    <property type="entry name" value="Molecular chaperone DnaK"/>
    <property type="match status" value="1"/>
</dbReference>
<comment type="induction">
    <text evidence="7">By stress conditions e.g. heat shock.</text>
</comment>
<proteinExistence type="evidence at transcript level"/>
<dbReference type="GO" id="GO:0140662">
    <property type="term" value="F:ATP-dependent protein folding chaperone"/>
    <property type="evidence" value="ECO:0007669"/>
    <property type="project" value="InterPro"/>
</dbReference>
<evidence type="ECO:0000256" key="9">
    <source>
        <dbReference type="SAM" id="MobiDB-lite"/>
    </source>
</evidence>
<dbReference type="CDD" id="cd10234">
    <property type="entry name" value="ASKHA_NBD_HSP70_DnaK-like"/>
    <property type="match status" value="1"/>
</dbReference>
<evidence type="ECO:0000313" key="11">
    <source>
        <dbReference type="Proteomes" id="UP000230731"/>
    </source>
</evidence>
<evidence type="ECO:0000256" key="2">
    <source>
        <dbReference type="ARBA" id="ARBA00022553"/>
    </source>
</evidence>
<dbReference type="SUPFAM" id="SSF100934">
    <property type="entry name" value="Heat shock protein 70kD (HSP70), C-terminal subdomain"/>
    <property type="match status" value="1"/>
</dbReference>
<dbReference type="NCBIfam" id="NF001413">
    <property type="entry name" value="PRK00290.1"/>
    <property type="match status" value="1"/>
</dbReference>
<keyword evidence="2 7" id="KW-0597">Phosphoprotein</keyword>
<evidence type="ECO:0000313" key="10">
    <source>
        <dbReference type="EMBL" id="PIT97872.1"/>
    </source>
</evidence>
<evidence type="ECO:0000256" key="1">
    <source>
        <dbReference type="ARBA" id="ARBA00007381"/>
    </source>
</evidence>
<dbReference type="PROSITE" id="PS01036">
    <property type="entry name" value="HSP70_3"/>
    <property type="match status" value="1"/>
</dbReference>
<dbReference type="PRINTS" id="PR00301">
    <property type="entry name" value="HEATSHOCK70"/>
</dbReference>
<dbReference type="Pfam" id="PF00012">
    <property type="entry name" value="HSP70"/>
    <property type="match status" value="1"/>
</dbReference>
<keyword evidence="6 7" id="KW-0143">Chaperone</keyword>
<dbReference type="NCBIfam" id="TIGR02350">
    <property type="entry name" value="prok_dnaK"/>
    <property type="match status" value="1"/>
</dbReference>
<dbReference type="SUPFAM" id="SSF100920">
    <property type="entry name" value="Heat shock protein 70kD (HSP70), peptide-binding domain"/>
    <property type="match status" value="1"/>
</dbReference>
<evidence type="ECO:0000256" key="7">
    <source>
        <dbReference type="HAMAP-Rule" id="MF_00332"/>
    </source>
</evidence>
<organism evidence="10 11">
    <name type="scientific">Candidatus Andersenbacteria bacterium CG10_big_fil_rev_8_21_14_0_10_54_11</name>
    <dbReference type="NCBI Taxonomy" id="1974485"/>
    <lineage>
        <taxon>Bacteria</taxon>
        <taxon>Candidatus Anderseniibacteriota</taxon>
    </lineage>
</organism>
<dbReference type="InterPro" id="IPR029048">
    <property type="entry name" value="HSP70_C_sf"/>
</dbReference>
<evidence type="ECO:0000256" key="6">
    <source>
        <dbReference type="ARBA" id="ARBA00023186"/>
    </source>
</evidence>
<feature type="modified residue" description="Phosphothreonine; by autocatalysis" evidence="7">
    <location>
        <position position="197"/>
    </location>
</feature>
<dbReference type="Gene3D" id="3.30.420.40">
    <property type="match status" value="2"/>
</dbReference>
<dbReference type="FunFam" id="1.20.1270.10:FF:000001">
    <property type="entry name" value="Molecular chaperone DnaK"/>
    <property type="match status" value="1"/>
</dbReference>
<dbReference type="SUPFAM" id="SSF53067">
    <property type="entry name" value="Actin-like ATPase domain"/>
    <property type="match status" value="2"/>
</dbReference>
<evidence type="ECO:0000256" key="4">
    <source>
        <dbReference type="ARBA" id="ARBA00022840"/>
    </source>
</evidence>
<evidence type="ECO:0000256" key="8">
    <source>
        <dbReference type="RuleBase" id="RU003322"/>
    </source>
</evidence>
<keyword evidence="4 7" id="KW-0067">ATP-binding</keyword>
<keyword evidence="5 7" id="KW-0346">Stress response</keyword>
<evidence type="ECO:0000256" key="3">
    <source>
        <dbReference type="ARBA" id="ARBA00022741"/>
    </source>
</evidence>
<accession>A0A2M6WYK0</accession>
<dbReference type="EMBL" id="PEZP01000042">
    <property type="protein sequence ID" value="PIT97872.1"/>
    <property type="molecule type" value="Genomic_DNA"/>
</dbReference>
<dbReference type="Gene3D" id="2.60.34.10">
    <property type="entry name" value="Substrate Binding Domain Of DNAk, Chain A, domain 1"/>
    <property type="match status" value="1"/>
</dbReference>
<dbReference type="PROSITE" id="PS00329">
    <property type="entry name" value="HSP70_2"/>
    <property type="match status" value="1"/>
</dbReference>
<comment type="similarity">
    <text evidence="1 7 8">Belongs to the heat shock protein 70 family.</text>
</comment>
<dbReference type="Gene3D" id="1.20.1270.10">
    <property type="match status" value="1"/>
</dbReference>
<dbReference type="InterPro" id="IPR043129">
    <property type="entry name" value="ATPase_NBD"/>
</dbReference>
<sequence>MSTIIGIDLGTTNSAVAAVVAGKPTILENAEGARTTPSIVAVKNGERLVGVVAKRQAVVNPANTIFSAKRLIGRNFSDAEVQRDKDLLPYELTAGSDGGILISLGDKKVRPAEISAMILQKLKADAESKLGGSITDAVITVPAYFNDAQRKATKDAGAIAGLNVRRIINEPTAAALAYGFDKKKDEKIVVFDFGGGTFDVSILEVTSDTIEVLGTHGDTHLGGDDFDQRIIDWIISEFKSQQGIDLSGDHMALQRLKEAAEKAKLELSSSATTEINQPFITTDDTGPKHLVLNLTRAKLEELVSEYIDRALTITRDALTEAKLAPGDIKEVILVGGQTRMPKIIAEVKNLFGKDPNREINPDEVVAIGAAVQGAILQGDVKDVLLLDVTPLTLGLETLGGVRTPLIEKNTTVPTRKAQTFSTAADNQTQVEIHVLQGEREMAADNKSLGRFILDGLAPAPRGVPQVEVTFDIDANGILSVSAKDKATGKEQSIRIEGSSGISADEIERMKAEAAQHAAEDKQKREAVETKNLADQMVFTADKTLKEMGDKVDADTKKTFEEKIAALKTARAGDDVAQIKTAVDELSAALQKIGDKMAQQKNQTNAAADNQTKKEDVVEGSARDTGSGT</sequence>
<keyword evidence="3 7" id="KW-0547">Nucleotide-binding</keyword>
<feature type="compositionally biased region" description="Polar residues" evidence="9">
    <location>
        <begin position="599"/>
        <end position="609"/>
    </location>
</feature>
<dbReference type="HAMAP" id="MF_00332">
    <property type="entry name" value="DnaK"/>
    <property type="match status" value="1"/>
</dbReference>
<gene>
    <name evidence="7" type="primary">dnaK</name>
    <name evidence="10" type="ORF">COT71_03810</name>
</gene>
<dbReference type="GO" id="GO:0005524">
    <property type="term" value="F:ATP binding"/>
    <property type="evidence" value="ECO:0007669"/>
    <property type="project" value="UniProtKB-UniRule"/>
</dbReference>
<dbReference type="PANTHER" id="PTHR19375">
    <property type="entry name" value="HEAT SHOCK PROTEIN 70KDA"/>
    <property type="match status" value="1"/>
</dbReference>
<dbReference type="Gene3D" id="3.90.640.10">
    <property type="entry name" value="Actin, Chain A, domain 4"/>
    <property type="match status" value="1"/>
</dbReference>
<dbReference type="Proteomes" id="UP000230731">
    <property type="component" value="Unassembled WGS sequence"/>
</dbReference>
<dbReference type="InterPro" id="IPR029047">
    <property type="entry name" value="HSP70_peptide-bd_sf"/>
</dbReference>
<dbReference type="PROSITE" id="PS00297">
    <property type="entry name" value="HSP70_1"/>
    <property type="match status" value="1"/>
</dbReference>
<dbReference type="InterPro" id="IPR012725">
    <property type="entry name" value="Chaperone_DnaK"/>
</dbReference>
<name>A0A2M6WYK0_9BACT</name>
<dbReference type="AlphaFoldDB" id="A0A2M6WYK0"/>
<reference evidence="11" key="1">
    <citation type="submission" date="2017-09" db="EMBL/GenBank/DDBJ databases">
        <title>Depth-based differentiation of microbial function through sediment-hosted aquifers and enrichment of novel symbionts in the deep terrestrial subsurface.</title>
        <authorList>
            <person name="Probst A.J."/>
            <person name="Ladd B."/>
            <person name="Jarett J.K."/>
            <person name="Geller-Mcgrath D.E."/>
            <person name="Sieber C.M.K."/>
            <person name="Emerson J.B."/>
            <person name="Anantharaman K."/>
            <person name="Thomas B.C."/>
            <person name="Malmstrom R."/>
            <person name="Stieglmeier M."/>
            <person name="Klingl A."/>
            <person name="Woyke T."/>
            <person name="Ryan C.M."/>
            <person name="Banfield J.F."/>
        </authorList>
    </citation>
    <scope>NUCLEOTIDE SEQUENCE [LARGE SCALE GENOMIC DNA]</scope>
</reference>
<comment type="function">
    <text evidence="7">Acts as a chaperone.</text>
</comment>
<protein>
    <recommendedName>
        <fullName evidence="7">Chaperone protein DnaK</fullName>
    </recommendedName>
    <alternativeName>
        <fullName evidence="7">HSP70</fullName>
    </alternativeName>
    <alternativeName>
        <fullName evidence="7">Heat shock 70 kDa protein</fullName>
    </alternativeName>
    <alternativeName>
        <fullName evidence="7">Heat shock protein 70</fullName>
    </alternativeName>
</protein>
<evidence type="ECO:0000256" key="5">
    <source>
        <dbReference type="ARBA" id="ARBA00023016"/>
    </source>
</evidence>
<comment type="caution">
    <text evidence="10">The sequence shown here is derived from an EMBL/GenBank/DDBJ whole genome shotgun (WGS) entry which is preliminary data.</text>
</comment>
<feature type="region of interest" description="Disordered" evidence="9">
    <location>
        <begin position="599"/>
        <end position="628"/>
    </location>
</feature>